<dbReference type="Proteomes" id="UP001187192">
    <property type="component" value="Unassembled WGS sequence"/>
</dbReference>
<accession>A0AA88ABF3</accession>
<dbReference type="PANTHER" id="PTHR21240:SF19">
    <property type="entry name" value="CATALYTIC_ HYDROLASE"/>
    <property type="match status" value="1"/>
</dbReference>
<dbReference type="Gene3D" id="3.20.20.140">
    <property type="entry name" value="Metal-dependent hydrolases"/>
    <property type="match status" value="1"/>
</dbReference>
<gene>
    <name evidence="3" type="ORF">TIFTF001_018461</name>
</gene>
<comment type="similarity">
    <text evidence="2">Belongs to the metallo-dependent hydrolases superfamily.</text>
</comment>
<evidence type="ECO:0000256" key="2">
    <source>
        <dbReference type="RuleBase" id="RU366045"/>
    </source>
</evidence>
<dbReference type="PANTHER" id="PTHR21240">
    <property type="entry name" value="2-AMINO-3-CARBOXYLMUCONATE-6-SEMIALDEHYDE DECARBOXYLASE"/>
    <property type="match status" value="1"/>
</dbReference>
<organism evidence="3 4">
    <name type="scientific">Ficus carica</name>
    <name type="common">Common fig</name>
    <dbReference type="NCBI Taxonomy" id="3494"/>
    <lineage>
        <taxon>Eukaryota</taxon>
        <taxon>Viridiplantae</taxon>
        <taxon>Streptophyta</taxon>
        <taxon>Embryophyta</taxon>
        <taxon>Tracheophyta</taxon>
        <taxon>Spermatophyta</taxon>
        <taxon>Magnoliopsida</taxon>
        <taxon>eudicotyledons</taxon>
        <taxon>Gunneridae</taxon>
        <taxon>Pentapetalae</taxon>
        <taxon>rosids</taxon>
        <taxon>fabids</taxon>
        <taxon>Rosales</taxon>
        <taxon>Moraceae</taxon>
        <taxon>Ficeae</taxon>
        <taxon>Ficus</taxon>
    </lineage>
</organism>
<evidence type="ECO:0000256" key="1">
    <source>
        <dbReference type="ARBA" id="ARBA00023239"/>
    </source>
</evidence>
<sequence length="95" mass="10314">MLMVHLFDHSLVASVLKSYPSKFVGCCLAKPDEDGSGVKHLEDLVSKDGYKAVRFNPELWPSGQKMTNEVGKALFSRAGELGVPVGFLCMKGLSL</sequence>
<dbReference type="EMBL" id="BTGU01000030">
    <property type="protein sequence ID" value="GMN49295.1"/>
    <property type="molecule type" value="Genomic_DNA"/>
</dbReference>
<dbReference type="InterPro" id="IPR032466">
    <property type="entry name" value="Metal_Hydrolase"/>
</dbReference>
<keyword evidence="2" id="KW-0210">Decarboxylase</keyword>
<dbReference type="GO" id="GO:0016831">
    <property type="term" value="F:carboxy-lyase activity"/>
    <property type="evidence" value="ECO:0007669"/>
    <property type="project" value="UniProtKB-KW"/>
</dbReference>
<proteinExistence type="inferred from homology"/>
<dbReference type="InterPro" id="IPR032465">
    <property type="entry name" value="ACMSD"/>
</dbReference>
<protein>
    <submittedName>
        <fullName evidence="3">Uncharacterized protein</fullName>
    </submittedName>
</protein>
<dbReference type="SUPFAM" id="SSF51556">
    <property type="entry name" value="Metallo-dependent hydrolases"/>
    <property type="match status" value="1"/>
</dbReference>
<evidence type="ECO:0000313" key="4">
    <source>
        <dbReference type="Proteomes" id="UP001187192"/>
    </source>
</evidence>
<comment type="caution">
    <text evidence="3">The sequence shown here is derived from an EMBL/GenBank/DDBJ whole genome shotgun (WGS) entry which is preliminary data.</text>
</comment>
<dbReference type="Gramene" id="FCD_00013870-RA">
    <property type="protein sequence ID" value="FCD_00013870-RA:cds"/>
    <property type="gene ID" value="FCD_00013870"/>
</dbReference>
<evidence type="ECO:0000313" key="3">
    <source>
        <dbReference type="EMBL" id="GMN49295.1"/>
    </source>
</evidence>
<reference evidence="3" key="1">
    <citation type="submission" date="2023-07" db="EMBL/GenBank/DDBJ databases">
        <title>draft genome sequence of fig (Ficus carica).</title>
        <authorList>
            <person name="Takahashi T."/>
            <person name="Nishimura K."/>
        </authorList>
    </citation>
    <scope>NUCLEOTIDE SEQUENCE</scope>
</reference>
<name>A0AA88ABF3_FICCA</name>
<dbReference type="AlphaFoldDB" id="A0AA88ABF3"/>
<keyword evidence="4" id="KW-1185">Reference proteome</keyword>
<keyword evidence="1 2" id="KW-0456">Lyase</keyword>